<feature type="compositionally biased region" description="Low complexity" evidence="1">
    <location>
        <begin position="367"/>
        <end position="389"/>
    </location>
</feature>
<feature type="region of interest" description="Disordered" evidence="1">
    <location>
        <begin position="74"/>
        <end position="93"/>
    </location>
</feature>
<gene>
    <name evidence="2" type="ORF">AAF712_002631</name>
</gene>
<feature type="compositionally biased region" description="Low complexity" evidence="1">
    <location>
        <begin position="184"/>
        <end position="196"/>
    </location>
</feature>
<dbReference type="Proteomes" id="UP001437256">
    <property type="component" value="Unassembled WGS sequence"/>
</dbReference>
<dbReference type="EMBL" id="JBBXMP010000008">
    <property type="protein sequence ID" value="KAL0070142.1"/>
    <property type="molecule type" value="Genomic_DNA"/>
</dbReference>
<feature type="compositionally biased region" description="Low complexity" evidence="1">
    <location>
        <begin position="237"/>
        <end position="247"/>
    </location>
</feature>
<accession>A0ABR3A832</accession>
<sequence>MSSEGTSSMPGRDARSSEDKQKREAHNICKALTLSASLVQALVLNHQASKEWIGKKSGLEVIVDLLLVSRYLSPSSQESSSPSTSSRPETTSSNTLTGLVLDTLLCILVPSPSLDGQQLESVEGVDPLRNFEEVQGLQAVVKILKRKGSGRGVRMKCLEFLYFYLLDETSPKFTGLPESAADIPISSLPSSPTQSSFGTPTSPRKLSVGEETQSHSTPSYPVSRNLHNRSQSQTIDSSLSTPSSSTPSPVPSTPFKKSHIRTSVHALESSRYEVCEPECEKNLLTSPRTSSTHIEHSQLESECRLEHAYQPPTPISRYGSSAYTFSSGSSGGTFSTSTIPNSRVTSAKIHSRSGSGASSHDGVRIQAGGAASGPSSRSVSGSSAASGFSITSEGSETSTAPSSVHSSPRKHSKVLSEEEDVTTEKEEERKRESQSRRRSGTPAKPRLTAGTGPGGIGLGRPGQQTPPLPPIPQPQPQAYLDFVPATPAPKHRRTRTADGPATPIPVPKLGVTNSTFAKTPAAAAGKMGVKMKKAGSESVIGVPSNSRRGETGRSGSGLVLGRTSSLNDVEDAERERAEREERERKKEDAFWDFEVQSPQKKSFFPDEGRPSSSSSPSSSQNQRPKQTRTTKEKTAILGTMLGNVDALVRSLEGVRLG</sequence>
<feature type="compositionally biased region" description="Basic and acidic residues" evidence="1">
    <location>
        <begin position="573"/>
        <end position="589"/>
    </location>
</feature>
<evidence type="ECO:0000256" key="1">
    <source>
        <dbReference type="SAM" id="MobiDB-lite"/>
    </source>
</evidence>
<dbReference type="PANTHER" id="PTHR34065">
    <property type="entry name" value="CELL DIVISION CONTROL PROTEIN 14"/>
    <property type="match status" value="1"/>
</dbReference>
<feature type="compositionally biased region" description="Basic and acidic residues" evidence="1">
    <location>
        <begin position="422"/>
        <end position="435"/>
    </location>
</feature>
<feature type="compositionally biased region" description="Low complexity" evidence="1">
    <location>
        <begin position="326"/>
        <end position="338"/>
    </location>
</feature>
<evidence type="ECO:0000313" key="3">
    <source>
        <dbReference type="Proteomes" id="UP001437256"/>
    </source>
</evidence>
<feature type="region of interest" description="Disordered" evidence="1">
    <location>
        <begin position="184"/>
        <end position="259"/>
    </location>
</feature>
<feature type="region of interest" description="Disordered" evidence="1">
    <location>
        <begin position="1"/>
        <end position="24"/>
    </location>
</feature>
<feature type="compositionally biased region" description="Polar residues" evidence="1">
    <location>
        <begin position="197"/>
        <end position="222"/>
    </location>
</feature>
<organism evidence="2 3">
    <name type="scientific">Marasmius tenuissimus</name>
    <dbReference type="NCBI Taxonomy" id="585030"/>
    <lineage>
        <taxon>Eukaryota</taxon>
        <taxon>Fungi</taxon>
        <taxon>Dikarya</taxon>
        <taxon>Basidiomycota</taxon>
        <taxon>Agaricomycotina</taxon>
        <taxon>Agaricomycetes</taxon>
        <taxon>Agaricomycetidae</taxon>
        <taxon>Agaricales</taxon>
        <taxon>Marasmiineae</taxon>
        <taxon>Marasmiaceae</taxon>
        <taxon>Marasmius</taxon>
    </lineage>
</organism>
<feature type="compositionally biased region" description="Gly residues" evidence="1">
    <location>
        <begin position="451"/>
        <end position="460"/>
    </location>
</feature>
<feature type="compositionally biased region" description="Basic and acidic residues" evidence="1">
    <location>
        <begin position="12"/>
        <end position="24"/>
    </location>
</feature>
<dbReference type="InterPro" id="IPR012535">
    <property type="entry name" value="Cell_div_Cdc14"/>
</dbReference>
<feature type="compositionally biased region" description="Pro residues" evidence="1">
    <location>
        <begin position="464"/>
        <end position="475"/>
    </location>
</feature>
<reference evidence="2 3" key="1">
    <citation type="submission" date="2024-05" db="EMBL/GenBank/DDBJ databases">
        <title>A draft genome resource for the thread blight pathogen Marasmius tenuissimus strain MS-2.</title>
        <authorList>
            <person name="Yulfo-Soto G.E."/>
            <person name="Baruah I.K."/>
            <person name="Amoako-Attah I."/>
            <person name="Bukari Y."/>
            <person name="Meinhardt L.W."/>
            <person name="Bailey B.A."/>
            <person name="Cohen S.P."/>
        </authorList>
    </citation>
    <scope>NUCLEOTIDE SEQUENCE [LARGE SCALE GENOMIC DNA]</scope>
    <source>
        <strain evidence="2 3">MS-2</strain>
    </source>
</reference>
<feature type="compositionally biased region" description="Polar residues" evidence="1">
    <location>
        <begin position="390"/>
        <end position="406"/>
    </location>
</feature>
<feature type="compositionally biased region" description="Low complexity" evidence="1">
    <location>
        <begin position="610"/>
        <end position="619"/>
    </location>
</feature>
<dbReference type="PANTHER" id="PTHR34065:SF1">
    <property type="entry name" value="CELL DIVISION CONTROL PROTEIN 14"/>
    <property type="match status" value="1"/>
</dbReference>
<protein>
    <submittedName>
        <fullName evidence="2">Uncharacterized protein</fullName>
    </submittedName>
</protein>
<keyword evidence="3" id="KW-1185">Reference proteome</keyword>
<feature type="region of interest" description="Disordered" evidence="1">
    <location>
        <begin position="326"/>
        <end position="639"/>
    </location>
</feature>
<dbReference type="Pfam" id="PF08045">
    <property type="entry name" value="CDC14"/>
    <property type="match status" value="1"/>
</dbReference>
<name>A0ABR3A832_9AGAR</name>
<evidence type="ECO:0000313" key="2">
    <source>
        <dbReference type="EMBL" id="KAL0070142.1"/>
    </source>
</evidence>
<comment type="caution">
    <text evidence="2">The sequence shown here is derived from an EMBL/GenBank/DDBJ whole genome shotgun (WGS) entry which is preliminary data.</text>
</comment>
<proteinExistence type="predicted"/>